<dbReference type="InParanoid" id="G5EB70"/>
<accession>G5EB70</accession>
<dbReference type="InterPro" id="IPR021858">
    <property type="entry name" value="Fun_TF"/>
</dbReference>
<evidence type="ECO:0000313" key="8">
    <source>
        <dbReference type="EMBL" id="CBF81007.1"/>
    </source>
</evidence>
<evidence type="ECO:0000256" key="5">
    <source>
        <dbReference type="ARBA" id="ARBA00023242"/>
    </source>
</evidence>
<dbReference type="RefSeq" id="XP_662774.1">
    <property type="nucleotide sequence ID" value="XM_657682.1"/>
</dbReference>
<keyword evidence="5" id="KW-0539">Nucleus</keyword>
<dbReference type="PANTHER" id="PTHR37534">
    <property type="entry name" value="TRANSCRIPTIONAL ACTIVATOR PROTEIN UGA3"/>
    <property type="match status" value="1"/>
</dbReference>
<evidence type="ECO:0000256" key="2">
    <source>
        <dbReference type="ARBA" id="ARBA00023015"/>
    </source>
</evidence>
<evidence type="ECO:0000256" key="3">
    <source>
        <dbReference type="ARBA" id="ARBA00023125"/>
    </source>
</evidence>
<keyword evidence="4" id="KW-0804">Transcription</keyword>
<keyword evidence="9" id="KW-1185">Reference proteome</keyword>
<dbReference type="KEGG" id="ani:ANIA_05170"/>
<dbReference type="GO" id="GO:0000981">
    <property type="term" value="F:DNA-binding transcription factor activity, RNA polymerase II-specific"/>
    <property type="evidence" value="ECO:0007669"/>
    <property type="project" value="InterPro"/>
</dbReference>
<feature type="compositionally biased region" description="Polar residues" evidence="6">
    <location>
        <begin position="7"/>
        <end position="31"/>
    </location>
</feature>
<evidence type="ECO:0000256" key="6">
    <source>
        <dbReference type="SAM" id="MobiDB-lite"/>
    </source>
</evidence>
<dbReference type="OMA" id="YYHCCLS"/>
<evidence type="ECO:0000259" key="7">
    <source>
        <dbReference type="PROSITE" id="PS50048"/>
    </source>
</evidence>
<dbReference type="EMBL" id="BN001305">
    <property type="protein sequence ID" value="CBF81007.1"/>
    <property type="molecule type" value="Genomic_DNA"/>
</dbReference>
<dbReference type="AlphaFoldDB" id="G5EB70"/>
<dbReference type="SMART" id="SM00066">
    <property type="entry name" value="GAL4"/>
    <property type="match status" value="1"/>
</dbReference>
<dbReference type="GO" id="GO:0003677">
    <property type="term" value="F:DNA binding"/>
    <property type="evidence" value="ECO:0007669"/>
    <property type="project" value="UniProtKB-KW"/>
</dbReference>
<feature type="domain" description="Zn(2)-C6 fungal-type" evidence="7">
    <location>
        <begin position="49"/>
        <end position="79"/>
    </location>
</feature>
<dbReference type="PROSITE" id="PS00463">
    <property type="entry name" value="ZN2_CY6_FUNGAL_1"/>
    <property type="match status" value="1"/>
</dbReference>
<feature type="region of interest" description="Disordered" evidence="6">
    <location>
        <begin position="1"/>
        <end position="34"/>
    </location>
</feature>
<gene>
    <name evidence="8" type="ORF">ANIA_05170</name>
</gene>
<dbReference type="SUPFAM" id="SSF57701">
    <property type="entry name" value="Zn2/Cys6 DNA-binding domain"/>
    <property type="match status" value="1"/>
</dbReference>
<dbReference type="GO" id="GO:0008270">
    <property type="term" value="F:zinc ion binding"/>
    <property type="evidence" value="ECO:0007669"/>
    <property type="project" value="InterPro"/>
</dbReference>
<keyword evidence="2" id="KW-0805">Transcription regulation</keyword>
<evidence type="ECO:0000256" key="1">
    <source>
        <dbReference type="ARBA" id="ARBA00004123"/>
    </source>
</evidence>
<name>G5EB70_EMENI</name>
<accession>C8VF41</accession>
<dbReference type="Pfam" id="PF00172">
    <property type="entry name" value="Zn_clus"/>
    <property type="match status" value="1"/>
</dbReference>
<reference evidence="9" key="2">
    <citation type="journal article" date="2009" name="Fungal Genet. Biol.">
        <title>The 2008 update of the Aspergillus nidulans genome annotation: a community effort.</title>
        <authorList>
            <person name="Wortman J.R."/>
            <person name="Gilsenan J.M."/>
            <person name="Joardar V."/>
            <person name="Deegan J."/>
            <person name="Clutterbuck J."/>
            <person name="Andersen M.R."/>
            <person name="Archer D."/>
            <person name="Bencina M."/>
            <person name="Braus G."/>
            <person name="Coutinho P."/>
            <person name="von Dohren H."/>
            <person name="Doonan J."/>
            <person name="Driessen A.J."/>
            <person name="Durek P."/>
            <person name="Espeso E."/>
            <person name="Fekete E."/>
            <person name="Flipphi M."/>
            <person name="Estrada C.G."/>
            <person name="Geysens S."/>
            <person name="Goldman G."/>
            <person name="de Groot P.W."/>
            <person name="Hansen K."/>
            <person name="Harris S.D."/>
            <person name="Heinekamp T."/>
            <person name="Helmstaedt K."/>
            <person name="Henrissat B."/>
            <person name="Hofmann G."/>
            <person name="Homan T."/>
            <person name="Horio T."/>
            <person name="Horiuchi H."/>
            <person name="James S."/>
            <person name="Jones M."/>
            <person name="Karaffa L."/>
            <person name="Karanyi Z."/>
            <person name="Kato M."/>
            <person name="Keller N."/>
            <person name="Kelly D.E."/>
            <person name="Kiel J.A."/>
            <person name="Kim J.M."/>
            <person name="van der Klei I.J."/>
            <person name="Klis F.M."/>
            <person name="Kovalchuk A."/>
            <person name="Krasevec N."/>
            <person name="Kubicek C.P."/>
            <person name="Liu B."/>
            <person name="Maccabe A."/>
            <person name="Meyer V."/>
            <person name="Mirabito P."/>
            <person name="Miskei M."/>
            <person name="Mos M."/>
            <person name="Mullins J."/>
            <person name="Nelson D.R."/>
            <person name="Nielsen J."/>
            <person name="Oakley B.R."/>
            <person name="Osmani S.A."/>
            <person name="Pakula T."/>
            <person name="Paszewski A."/>
            <person name="Paulsen I."/>
            <person name="Pilsyk S."/>
            <person name="Pocsi I."/>
            <person name="Punt P.J."/>
            <person name="Ram A.F."/>
            <person name="Ren Q."/>
            <person name="Robellet X."/>
            <person name="Robson G."/>
            <person name="Seiboth B."/>
            <person name="van Solingen P."/>
            <person name="Specht T."/>
            <person name="Sun J."/>
            <person name="Taheri-Talesh N."/>
            <person name="Takeshita N."/>
            <person name="Ussery D."/>
            <person name="vanKuyk P.A."/>
            <person name="Visser H."/>
            <person name="van de Vondervoort P.J."/>
            <person name="de Vries R.P."/>
            <person name="Walton J."/>
            <person name="Xiang X."/>
            <person name="Xiong Y."/>
            <person name="Zeng A.P."/>
            <person name="Brandt B.W."/>
            <person name="Cornell M.J."/>
            <person name="van den Hondel C.A."/>
            <person name="Visser J."/>
            <person name="Oliver S.G."/>
            <person name="Turner G."/>
        </authorList>
    </citation>
    <scope>GENOME REANNOTATION</scope>
    <source>
        <strain evidence="9">FGSC A4 / ATCC 38163 / CBS 112.46 / NRRL 194 / M139</strain>
    </source>
</reference>
<proteinExistence type="predicted"/>
<dbReference type="PANTHER" id="PTHR37534:SF12">
    <property type="entry name" value="ZN(2)-C6 FUNGAL-TYPE DOMAIN-CONTAINING PROTEIN"/>
    <property type="match status" value="1"/>
</dbReference>
<dbReference type="PROSITE" id="PS50048">
    <property type="entry name" value="ZN2_CY6_FUNGAL_2"/>
    <property type="match status" value="1"/>
</dbReference>
<dbReference type="OrthoDB" id="5294180at2759"/>
<comment type="subcellular location">
    <subcellularLocation>
        <location evidence="1">Nucleus</location>
    </subcellularLocation>
</comment>
<dbReference type="InterPro" id="IPR001138">
    <property type="entry name" value="Zn2Cys6_DnaBD"/>
</dbReference>
<dbReference type="InterPro" id="IPR036864">
    <property type="entry name" value="Zn2-C6_fun-type_DNA-bd_sf"/>
</dbReference>
<dbReference type="STRING" id="227321.G5EB70"/>
<keyword evidence="3" id="KW-0238">DNA-binding</keyword>
<dbReference type="HOGENOM" id="CLU_011522_0_0_1"/>
<evidence type="ECO:0000256" key="4">
    <source>
        <dbReference type="ARBA" id="ARBA00023163"/>
    </source>
</evidence>
<dbReference type="GO" id="GO:0005634">
    <property type="term" value="C:nucleus"/>
    <property type="evidence" value="ECO:0007669"/>
    <property type="project" value="UniProtKB-SubCell"/>
</dbReference>
<dbReference type="eggNOG" id="ENOG502RX7Y">
    <property type="taxonomic scope" value="Eukaryota"/>
</dbReference>
<dbReference type="Gene3D" id="4.10.240.10">
    <property type="entry name" value="Zn(2)-C6 fungal-type DNA-binding domain"/>
    <property type="match status" value="1"/>
</dbReference>
<sequence>MSALAGPSTQAKPQQSARTRADPKSQNQTSVIKDHANMVTKAYKRSRNGCYTCRLRRKKCDETHPNCVACTSLGVSCEYRKPSWWISTQARMLQKDKIKQKVRETKVLQKEVALQEYIKRAVPSAKPRDNPVSKPQTPPMEPMVATTYDPSTSYLPAPATSALMSTPYGFDAGIGSSTYIPDTTYVPDTTPLQDTSVFWFDPTATPLIPTPTSISELSASSAAMTATTTTTTAMTTPAVQSDEWYQGFTDPLPRVQNPLSLGSSEFPDRPLSFYLEGKMSSNDRERSLLYHFVDNVLRLVFPILDLHKQGPSRAREILRSLDSNKSYYHGCLSVSAIHLRTVKKQRGKRVERDIMRHRYAAISELHKALYADHGHDTILDATLAMIFFHCSVGSPEVDGLPDIGWNEHFTAVTDLVNKLGLMEANPFTPPPFSMSLSTWIDIFGATMLGRSPQFAHAYRHKHLNGISSGLRELMGCDDRIMYLISEIACLDSLKEEGRINDYTVCHHVSALTAQLDHAEQVVVNPTLENPISATGIIQADKLTKNMTAIFRVAARIYLYSLMPGFHPEQQNIVDLVEKVSELLQYIPSGPFGFDRSLVWPMLITGAFSTPTSNFRIILEQRIAALGDCSDFGSFGRMYSVLQETWKLSDDDSEPVYTERTSGLLGPPSSSAFEFDAHMAMPSPALAVGAQRVKQQPIHWRDVMRAREWHYLLL</sequence>
<protein>
    <recommendedName>
        <fullName evidence="7">Zn(2)-C6 fungal-type domain-containing protein</fullName>
    </recommendedName>
</protein>
<dbReference type="CDD" id="cd00067">
    <property type="entry name" value="GAL4"/>
    <property type="match status" value="1"/>
</dbReference>
<dbReference type="Proteomes" id="UP000000560">
    <property type="component" value="Chromosome V"/>
</dbReference>
<evidence type="ECO:0000313" key="9">
    <source>
        <dbReference type="Proteomes" id="UP000000560"/>
    </source>
</evidence>
<reference evidence="9" key="1">
    <citation type="journal article" date="2005" name="Nature">
        <title>Sequencing of Aspergillus nidulans and comparative analysis with A. fumigatus and A. oryzae.</title>
        <authorList>
            <person name="Galagan J.E."/>
            <person name="Calvo S.E."/>
            <person name="Cuomo C."/>
            <person name="Ma L.J."/>
            <person name="Wortman J.R."/>
            <person name="Batzoglou S."/>
            <person name="Lee S.I."/>
            <person name="Basturkmen M."/>
            <person name="Spevak C.C."/>
            <person name="Clutterbuck J."/>
            <person name="Kapitonov V."/>
            <person name="Jurka J."/>
            <person name="Scazzocchio C."/>
            <person name="Farman M."/>
            <person name="Butler J."/>
            <person name="Purcell S."/>
            <person name="Harris S."/>
            <person name="Braus G.H."/>
            <person name="Draht O."/>
            <person name="Busch S."/>
            <person name="D'Enfert C."/>
            <person name="Bouchier C."/>
            <person name="Goldman G.H."/>
            <person name="Bell-Pedersen D."/>
            <person name="Griffiths-Jones S."/>
            <person name="Doonan J.H."/>
            <person name="Yu J."/>
            <person name="Vienken K."/>
            <person name="Pain A."/>
            <person name="Freitag M."/>
            <person name="Selker E.U."/>
            <person name="Archer D.B."/>
            <person name="Penalva M.A."/>
            <person name="Oakley B.R."/>
            <person name="Momany M."/>
            <person name="Tanaka T."/>
            <person name="Kumagai T."/>
            <person name="Asai K."/>
            <person name="Machida M."/>
            <person name="Nierman W.C."/>
            <person name="Denning D.W."/>
            <person name="Caddick M."/>
            <person name="Hynes M."/>
            <person name="Paoletti M."/>
            <person name="Fischer R."/>
            <person name="Miller B."/>
            <person name="Dyer P."/>
            <person name="Sachs M.S."/>
            <person name="Osmani S.A."/>
            <person name="Birren B.W."/>
        </authorList>
    </citation>
    <scope>NUCLEOTIDE SEQUENCE [LARGE SCALE GENOMIC DNA]</scope>
    <source>
        <strain evidence="9">FGSC A4 / ATCC 38163 / CBS 112.46 / NRRL 194 / M139</strain>
    </source>
</reference>
<organism evidence="8 9">
    <name type="scientific">Emericella nidulans (strain FGSC A4 / ATCC 38163 / CBS 112.46 / NRRL 194 / M139)</name>
    <name type="common">Aspergillus nidulans</name>
    <dbReference type="NCBI Taxonomy" id="227321"/>
    <lineage>
        <taxon>Eukaryota</taxon>
        <taxon>Fungi</taxon>
        <taxon>Dikarya</taxon>
        <taxon>Ascomycota</taxon>
        <taxon>Pezizomycotina</taxon>
        <taxon>Eurotiomycetes</taxon>
        <taxon>Eurotiomycetidae</taxon>
        <taxon>Eurotiales</taxon>
        <taxon>Aspergillaceae</taxon>
        <taxon>Aspergillus</taxon>
        <taxon>Aspergillus subgen. Nidulantes</taxon>
    </lineage>
</organism>
<dbReference type="Pfam" id="PF11951">
    <property type="entry name" value="Fungal_trans_2"/>
    <property type="match status" value="1"/>
</dbReference>
<feature type="region of interest" description="Disordered" evidence="6">
    <location>
        <begin position="123"/>
        <end position="142"/>
    </location>
</feature>
<dbReference type="GeneID" id="2871456"/>